<accession>A0ABD3CQZ5</accession>
<dbReference type="SUPFAM" id="SSF51445">
    <property type="entry name" value="(Trans)glycosidases"/>
    <property type="match status" value="1"/>
</dbReference>
<evidence type="ECO:0000313" key="1">
    <source>
        <dbReference type="EMBL" id="KAL3631007.1"/>
    </source>
</evidence>
<comment type="caution">
    <text evidence="1">The sequence shown here is derived from an EMBL/GenBank/DDBJ whole genome shotgun (WGS) entry which is preliminary data.</text>
</comment>
<dbReference type="InterPro" id="IPR017853">
    <property type="entry name" value="GH"/>
</dbReference>
<dbReference type="Proteomes" id="UP001632038">
    <property type="component" value="Unassembled WGS sequence"/>
</dbReference>
<sequence>MVNIYPFFSYIDNSEYVSLDYALFRSTTIEVDQNQ</sequence>
<keyword evidence="2" id="KW-1185">Reference proteome</keyword>
<dbReference type="EMBL" id="JAVIJP010000032">
    <property type="protein sequence ID" value="KAL3631007.1"/>
    <property type="molecule type" value="Genomic_DNA"/>
</dbReference>
<name>A0ABD3CQZ5_9LAMI</name>
<dbReference type="AlphaFoldDB" id="A0ABD3CQZ5"/>
<gene>
    <name evidence="1" type="ORF">CASFOL_023991</name>
</gene>
<evidence type="ECO:0000313" key="2">
    <source>
        <dbReference type="Proteomes" id="UP001632038"/>
    </source>
</evidence>
<protein>
    <submittedName>
        <fullName evidence="1">Uncharacterized protein</fullName>
    </submittedName>
</protein>
<dbReference type="Gene3D" id="3.20.20.80">
    <property type="entry name" value="Glycosidases"/>
    <property type="match status" value="1"/>
</dbReference>
<organism evidence="1 2">
    <name type="scientific">Castilleja foliolosa</name>
    <dbReference type="NCBI Taxonomy" id="1961234"/>
    <lineage>
        <taxon>Eukaryota</taxon>
        <taxon>Viridiplantae</taxon>
        <taxon>Streptophyta</taxon>
        <taxon>Embryophyta</taxon>
        <taxon>Tracheophyta</taxon>
        <taxon>Spermatophyta</taxon>
        <taxon>Magnoliopsida</taxon>
        <taxon>eudicotyledons</taxon>
        <taxon>Gunneridae</taxon>
        <taxon>Pentapetalae</taxon>
        <taxon>asterids</taxon>
        <taxon>lamiids</taxon>
        <taxon>Lamiales</taxon>
        <taxon>Orobanchaceae</taxon>
        <taxon>Pedicularideae</taxon>
        <taxon>Castillejinae</taxon>
        <taxon>Castilleja</taxon>
    </lineage>
</organism>
<reference evidence="2" key="1">
    <citation type="journal article" date="2024" name="IScience">
        <title>Strigolactones Initiate the Formation of Haustorium-like Structures in Castilleja.</title>
        <authorList>
            <person name="Buerger M."/>
            <person name="Peterson D."/>
            <person name="Chory J."/>
        </authorList>
    </citation>
    <scope>NUCLEOTIDE SEQUENCE [LARGE SCALE GENOMIC DNA]</scope>
</reference>
<proteinExistence type="predicted"/>